<dbReference type="EMBL" id="CABQ01000021">
    <property type="protein sequence ID" value="CBI06799.1"/>
    <property type="molecule type" value="Genomic_DNA"/>
</dbReference>
<reference evidence="1" key="1">
    <citation type="submission" date="2009-10" db="EMBL/GenBank/DDBJ databases">
        <title>Diversity of trophic interactions inside an arsenic-rich microbial ecosystem.</title>
        <authorList>
            <person name="Bertin P.N."/>
            <person name="Heinrich-Salmeron A."/>
            <person name="Pelletier E."/>
            <person name="Goulhen-Chollet F."/>
            <person name="Arsene-Ploetze F."/>
            <person name="Gallien S."/>
            <person name="Calteau A."/>
            <person name="Vallenet D."/>
            <person name="Casiot C."/>
            <person name="Chane-Woon-Ming B."/>
            <person name="Giloteaux L."/>
            <person name="Barakat M."/>
            <person name="Bonnefoy V."/>
            <person name="Bruneel O."/>
            <person name="Chandler M."/>
            <person name="Cleiss J."/>
            <person name="Duran R."/>
            <person name="Elbaz-Poulichet F."/>
            <person name="Fonknechten N."/>
            <person name="Lauga B."/>
            <person name="Mornico D."/>
            <person name="Ortet P."/>
            <person name="Schaeffer C."/>
            <person name="Siguier P."/>
            <person name="Alexander Thil Smith A."/>
            <person name="Van Dorsselaer A."/>
            <person name="Weissenbach J."/>
            <person name="Medigue C."/>
            <person name="Le Paslier D."/>
        </authorList>
    </citation>
    <scope>NUCLEOTIDE SEQUENCE</scope>
</reference>
<gene>
    <name evidence="1" type="ORF">CARN6_0071</name>
</gene>
<accession>E6QHT5</accession>
<protein>
    <recommendedName>
        <fullName evidence="2">Neuromedin U</fullName>
    </recommendedName>
</protein>
<dbReference type="AlphaFoldDB" id="E6QHT5"/>
<comment type="caution">
    <text evidence="1">The sequence shown here is derived from an EMBL/GenBank/DDBJ whole genome shotgun (WGS) entry which is preliminary data.</text>
</comment>
<organism evidence="1">
    <name type="scientific">mine drainage metagenome</name>
    <dbReference type="NCBI Taxonomy" id="410659"/>
    <lineage>
        <taxon>unclassified sequences</taxon>
        <taxon>metagenomes</taxon>
        <taxon>ecological metagenomes</taxon>
    </lineage>
</organism>
<proteinExistence type="predicted"/>
<name>E6QHT5_9ZZZZ</name>
<evidence type="ECO:0000313" key="1">
    <source>
        <dbReference type="EMBL" id="CBI06799.1"/>
    </source>
</evidence>
<evidence type="ECO:0008006" key="2">
    <source>
        <dbReference type="Google" id="ProtNLM"/>
    </source>
</evidence>
<sequence length="308" mass="33382">MIESLFSLSFPNLRGRELPAARAFFLIATAVAFASACPSANAQGGSFVSRYQARVTATQNQQPHWITPLVTITPRLEQEFRTDFVHGYTPQGYGLWNYGNGKGLEVIPFRRVELLFNLPPFQNHLAPKTNDGFGDISFLSKFRILARNEKSGNAIVTAFFGGSIPTGKNGNGSCCAIVTPTLAMGKGWGRFDLTTTASGTLPVTNSQGLGHTVIWNSVAQYQVGHSGWTRLLWPEIETNANFFLGGANDGKATTYMTPGMLVGRVPLSHPSNGKPGRLGLTFGAGEQIAVTHFHTLNHNLILTARIPF</sequence>